<evidence type="ECO:0000256" key="13">
    <source>
        <dbReference type="ARBA" id="ARBA00031099"/>
    </source>
</evidence>
<accession>A0ABC9XJX6</accession>
<evidence type="ECO:0000256" key="4">
    <source>
        <dbReference type="ARBA" id="ARBA00007004"/>
    </source>
</evidence>
<evidence type="ECO:0000256" key="10">
    <source>
        <dbReference type="ARBA" id="ARBA00022989"/>
    </source>
</evidence>
<dbReference type="GO" id="GO:0042383">
    <property type="term" value="C:sarcolemma"/>
    <property type="evidence" value="ECO:0007669"/>
    <property type="project" value="UniProtKB-SubCell"/>
</dbReference>
<keyword evidence="8" id="KW-0762">Sugar transport</keyword>
<comment type="subcellular location">
    <subcellularLocation>
        <location evidence="2">Cell membrane</location>
        <location evidence="2">Sarcolemma</location>
    </subcellularLocation>
    <subcellularLocation>
        <location evidence="3">Cell membrane</location>
        <topology evidence="3">Multi-pass membrane protein</topology>
    </subcellularLocation>
</comment>
<feature type="transmembrane region" description="Helical" evidence="14">
    <location>
        <begin position="936"/>
        <end position="956"/>
    </location>
</feature>
<feature type="transmembrane region" description="Helical" evidence="14">
    <location>
        <begin position="320"/>
        <end position="342"/>
    </location>
</feature>
<dbReference type="FunFam" id="1.20.1250.20:FF:001511">
    <property type="entry name" value="Solute carrier family 2, facilitated glucose transporter member 5"/>
    <property type="match status" value="1"/>
</dbReference>
<sequence>MAIVLGRKMSLLLNNVFVIIAAILSGFSRMAKSFEMIMLSRFFTGMNAGVSMNIQPMYLAESAPKKLRGAVALTSASFTALGLVLGQVVGLRELLGGEESWPFLLASNVVPALIQLTALPWFPESPRYLLIDRGDKESCISALQKLRGNSDLSAELEEMLAEQAAVKGQRAKNPWELFQNPALRWQLMSIVVLSSAMQLCGNDSKMSYNLFLLAFVLGIGGAFQYGLQVSIINSPAEFIKSFIRETWLKRYGSSPSEEMITLMWSFVVSIYSIGGLLGSWSAGYLSVRFGRKKAMLFANIPALLSAALMGLSRLCGSFEMIIAGRLFSGVCVGLALNIHLMYAGECAPRKLRGLIAITASTAVATGKFVGFALGLREVLGVDALWPILMATNALPALIQLLTLPFFPDSPRYLLIDKKDKEGCIKAVKQLWGDGDHMAEIDDMMAEQEAIRGEKAKSVCDLFHDKAVRWQLITLFLVSSCMQLIGVNVVYFYAYNVFIKAGIPPDQTHYVSLGVGITEILTTVLCEGLGSFCFIIFLTYCLSMAIFVFLVMPETKGKTMLQVMEEFNRLNYRGKKRQPALQQSSVPEAIANDYGARNWWNPPIWFSNVCDQLHFSAMKQLWGEGNYHTEFDDMMKEKAVTKGTKIMNVLEVLKEPSVSTVKEPKCHNSNLSPSSGSTLFLLTHSPLPVKICGIITSILHTFKGASQITFYTREIFQTANLQESIIPYVSLGVAISELISIIFCDQFHWMRYCSVILIFLFIIAYGIGPGKSKNLDYSCLGVGMPRPLPLEQSGRKTLLCKGYAFMALALSVLTVTLSLQVQYRGLFQMIPVLGIGGTFQIGFQVSTITYMSQHVKVFINETWLERYGYPIHQDNLLFLWSITVSIFGIGGVLGSAGSRYLTVKYGKKKCLLCNNLLMIVAASIMGCSKIARSFEMILIGRFMCGISAAGATVSIRVEIFKLSCRPPAFVISAFVNWLGVFVIGTTFPFIVVQFQGLFQMILVLGIGGSFPYGFHISVINYPSVHIRKFINETWIERHGSPLHPETIMLLWSFIVSVYGIGGFLGSLGCGYLTTKYRKKKCQMCTNLIMLVAALFMAFSKTAKSFEMILVGRFLYGIGTGFSLNIHPQYVGEISPKKLRGFTNSTVAVFLTLGKLTGQVIGLRRLNIRKLCYTDNQRDKILPSAYCPRPNQMAEADSTNTTTYANGQAD</sequence>
<evidence type="ECO:0000256" key="8">
    <source>
        <dbReference type="ARBA" id="ARBA00022597"/>
    </source>
</evidence>
<feature type="transmembrane region" description="Helical" evidence="14">
    <location>
        <begin position="876"/>
        <end position="897"/>
    </location>
</feature>
<comment type="similarity">
    <text evidence="4">Belongs to the major facilitator superfamily. Sugar transporter (TC 2.A.1.1) family. Glucose transporter subfamily.</text>
</comment>
<feature type="transmembrane region" description="Helical" evidence="14">
    <location>
        <begin position="70"/>
        <end position="91"/>
    </location>
</feature>
<dbReference type="PROSITE" id="PS00217">
    <property type="entry name" value="SUGAR_TRANSPORT_2"/>
    <property type="match status" value="3"/>
</dbReference>
<evidence type="ECO:0000256" key="3">
    <source>
        <dbReference type="ARBA" id="ARBA00004651"/>
    </source>
</evidence>
<evidence type="ECO:0000313" key="17">
    <source>
        <dbReference type="Proteomes" id="UP001623348"/>
    </source>
</evidence>
<dbReference type="GO" id="GO:0005353">
    <property type="term" value="F:fructose transmembrane transporter activity"/>
    <property type="evidence" value="ECO:0007669"/>
    <property type="project" value="UniProtKB-ARBA"/>
</dbReference>
<name>A0ABC9XJX6_GRUJA</name>
<dbReference type="InterPro" id="IPR005828">
    <property type="entry name" value="MFS_sugar_transport-like"/>
</dbReference>
<feature type="transmembrane region" description="Helical" evidence="14">
    <location>
        <begin position="968"/>
        <end position="990"/>
    </location>
</feature>
<evidence type="ECO:0000259" key="15">
    <source>
        <dbReference type="PROSITE" id="PS50850"/>
    </source>
</evidence>
<feature type="transmembrane region" description="Helical" evidence="14">
    <location>
        <begin position="528"/>
        <end position="551"/>
    </location>
</feature>
<dbReference type="Proteomes" id="UP001623348">
    <property type="component" value="Unassembled WGS sequence"/>
</dbReference>
<keyword evidence="6" id="KW-0813">Transport</keyword>
<feature type="transmembrane region" description="Helical" evidence="14">
    <location>
        <begin position="387"/>
        <end position="406"/>
    </location>
</feature>
<keyword evidence="9 14" id="KW-0812">Transmembrane</keyword>
<proteinExistence type="inferred from homology"/>
<evidence type="ECO:0000256" key="12">
    <source>
        <dbReference type="ARBA" id="ARBA00029961"/>
    </source>
</evidence>
<organism evidence="16 17">
    <name type="scientific">Grus japonensis</name>
    <name type="common">Japanese crane</name>
    <name type="synonym">Red-crowned crane</name>
    <dbReference type="NCBI Taxonomy" id="30415"/>
    <lineage>
        <taxon>Eukaryota</taxon>
        <taxon>Metazoa</taxon>
        <taxon>Chordata</taxon>
        <taxon>Craniata</taxon>
        <taxon>Vertebrata</taxon>
        <taxon>Euteleostomi</taxon>
        <taxon>Archelosauria</taxon>
        <taxon>Archosauria</taxon>
        <taxon>Dinosauria</taxon>
        <taxon>Saurischia</taxon>
        <taxon>Theropoda</taxon>
        <taxon>Coelurosauria</taxon>
        <taxon>Aves</taxon>
        <taxon>Neognathae</taxon>
        <taxon>Neoaves</taxon>
        <taxon>Gruiformes</taxon>
        <taxon>Gruidae</taxon>
        <taxon>Grus</taxon>
    </lineage>
</organism>
<dbReference type="InterPro" id="IPR045263">
    <property type="entry name" value="GLUT"/>
</dbReference>
<evidence type="ECO:0000256" key="1">
    <source>
        <dbReference type="ARBA" id="ARBA00000590"/>
    </source>
</evidence>
<gene>
    <name evidence="16" type="ORF">GRJ2_002154000</name>
</gene>
<evidence type="ECO:0000313" key="16">
    <source>
        <dbReference type="EMBL" id="GAB0196887.1"/>
    </source>
</evidence>
<evidence type="ECO:0000256" key="14">
    <source>
        <dbReference type="SAM" id="Phobius"/>
    </source>
</evidence>
<dbReference type="PANTHER" id="PTHR23503">
    <property type="entry name" value="SOLUTE CARRIER FAMILY 2"/>
    <property type="match status" value="1"/>
</dbReference>
<feature type="domain" description="Major facilitator superfamily (MFS) profile" evidence="15">
    <location>
        <begin position="1"/>
        <end position="410"/>
    </location>
</feature>
<keyword evidence="17" id="KW-1185">Reference proteome</keyword>
<feature type="domain" description="Major facilitator superfamily (MFS) profile" evidence="15">
    <location>
        <begin position="1000"/>
        <end position="1208"/>
    </location>
</feature>
<feature type="transmembrane region" description="Helical" evidence="14">
    <location>
        <begin position="294"/>
        <end position="314"/>
    </location>
</feature>
<keyword evidence="10 14" id="KW-1133">Transmembrane helix</keyword>
<feature type="transmembrane region" description="Helical" evidence="14">
    <location>
        <begin position="262"/>
        <end position="282"/>
    </location>
</feature>
<feature type="transmembrane region" description="Helical" evidence="14">
    <location>
        <begin position="1046"/>
        <end position="1072"/>
    </location>
</feature>
<feature type="transmembrane region" description="Helical" evidence="14">
    <location>
        <begin position="996"/>
        <end position="1018"/>
    </location>
</feature>
<reference evidence="16 17" key="1">
    <citation type="submission" date="2024-06" db="EMBL/GenBank/DDBJ databases">
        <title>The draft genome of Grus japonensis, version 3.</title>
        <authorList>
            <person name="Nabeshima K."/>
            <person name="Suzuki S."/>
            <person name="Onuma M."/>
        </authorList>
    </citation>
    <scope>NUCLEOTIDE SEQUENCE [LARGE SCALE GENOMIC DNA]</scope>
    <source>
        <strain evidence="16 17">451A</strain>
    </source>
</reference>
<dbReference type="Pfam" id="PF00083">
    <property type="entry name" value="Sugar_tr"/>
    <property type="match status" value="4"/>
</dbReference>
<feature type="transmembrane region" description="Helical" evidence="14">
    <location>
        <begin position="354"/>
        <end position="375"/>
    </location>
</feature>
<dbReference type="AlphaFoldDB" id="A0ABC9XJX6"/>
<evidence type="ECO:0000256" key="7">
    <source>
        <dbReference type="ARBA" id="ARBA00022475"/>
    </source>
</evidence>
<comment type="catalytic activity">
    <reaction evidence="1">
        <text>D-fructose(out) = D-fructose(in)</text>
        <dbReference type="Rhea" id="RHEA:60372"/>
        <dbReference type="ChEBI" id="CHEBI:37721"/>
    </reaction>
</comment>
<feature type="transmembrane region" description="Helical" evidence="14">
    <location>
        <begin position="471"/>
        <end position="493"/>
    </location>
</feature>
<dbReference type="InterPro" id="IPR020846">
    <property type="entry name" value="MFS_dom"/>
</dbReference>
<comment type="caution">
    <text evidence="16">The sequence shown here is derived from an EMBL/GenBank/DDBJ whole genome shotgun (WGS) entry which is preliminary data.</text>
</comment>
<dbReference type="InterPro" id="IPR005829">
    <property type="entry name" value="Sugar_transporter_CS"/>
</dbReference>
<dbReference type="EMBL" id="BAAFJT010000016">
    <property type="protein sequence ID" value="GAB0196887.1"/>
    <property type="molecule type" value="Genomic_DNA"/>
</dbReference>
<evidence type="ECO:0000256" key="6">
    <source>
        <dbReference type="ARBA" id="ARBA00022448"/>
    </source>
</evidence>
<keyword evidence="11 14" id="KW-0472">Membrane</keyword>
<evidence type="ECO:0000256" key="2">
    <source>
        <dbReference type="ARBA" id="ARBA00004135"/>
    </source>
</evidence>
<feature type="transmembrane region" description="Helical" evidence="14">
    <location>
        <begin position="12"/>
        <end position="31"/>
    </location>
</feature>
<evidence type="ECO:0000256" key="11">
    <source>
        <dbReference type="ARBA" id="ARBA00023136"/>
    </source>
</evidence>
<feature type="transmembrane region" description="Helical" evidence="14">
    <location>
        <begin position="802"/>
        <end position="822"/>
    </location>
</feature>
<dbReference type="Gene3D" id="1.20.1250.20">
    <property type="entry name" value="MFS general substrate transporter like domains"/>
    <property type="match status" value="6"/>
</dbReference>
<feature type="transmembrane region" description="Helical" evidence="14">
    <location>
        <begin position="103"/>
        <end position="122"/>
    </location>
</feature>
<dbReference type="PROSITE" id="PS50850">
    <property type="entry name" value="MFS"/>
    <property type="match status" value="2"/>
</dbReference>
<evidence type="ECO:0000256" key="9">
    <source>
        <dbReference type="ARBA" id="ARBA00022692"/>
    </source>
</evidence>
<dbReference type="PANTHER" id="PTHR23503:SF129">
    <property type="entry name" value="SOLUTE CARRIER FAMILY 2 MEMBER 11-LIKE 1"/>
    <property type="match status" value="1"/>
</dbReference>
<keyword evidence="7" id="KW-1003">Cell membrane</keyword>
<dbReference type="GO" id="GO:1990539">
    <property type="term" value="P:fructose import across plasma membrane"/>
    <property type="evidence" value="ECO:0007669"/>
    <property type="project" value="UniProtKB-ARBA"/>
</dbReference>
<evidence type="ECO:0000256" key="5">
    <source>
        <dbReference type="ARBA" id="ARBA00015973"/>
    </source>
</evidence>
<dbReference type="InterPro" id="IPR036259">
    <property type="entry name" value="MFS_trans_sf"/>
</dbReference>
<feature type="transmembrane region" description="Helical" evidence="14">
    <location>
        <begin position="208"/>
        <end position="227"/>
    </location>
</feature>
<protein>
    <recommendedName>
        <fullName evidence="5">Solute carrier family 2, facilitated glucose transporter member 5</fullName>
    </recommendedName>
    <alternativeName>
        <fullName evidence="13">Fructose transporter</fullName>
    </alternativeName>
    <alternativeName>
        <fullName evidence="12">Glucose transporter type 5, small intestine</fullName>
    </alternativeName>
</protein>
<dbReference type="SUPFAM" id="SSF103473">
    <property type="entry name" value="MFS general substrate transporter"/>
    <property type="match status" value="4"/>
</dbReference>
<feature type="transmembrane region" description="Helical" evidence="14">
    <location>
        <begin position="748"/>
        <end position="767"/>
    </location>
</feature>